<accession>A0A7W8QM13</accession>
<dbReference type="PANTHER" id="PTHR43802">
    <property type="entry name" value="ENOYL-COA HYDRATASE"/>
    <property type="match status" value="1"/>
</dbReference>
<dbReference type="Gene3D" id="3.90.226.10">
    <property type="entry name" value="2-enoyl-CoA Hydratase, Chain A, domain 1"/>
    <property type="match status" value="1"/>
</dbReference>
<dbReference type="AlphaFoldDB" id="A0A7W8QM13"/>
<sequence>MADAEWERDPEQQVLRELDGGVLVLTLNRPERLNAWTPAMEERLFDLMEEADSDPEVRAIVLTGAGRGFCAGADMEALASIGDGAQGGSGGRIEQPERPKHLPMLLRKPVIAAINGAAAGLGLVVALFADVRFGAEDAKLTTSFSRRGLVAEYGVAWRLPRLVGQGRAMDLLLSSRVLTGAEAERIGLIEHVLPRAQVLPAALDYARGLAADCSPASLAAIKGQVLRSAESGLDASVAEAVRLMPGAFAHPDFAEGVGAYLERRPPRFAPLPPRG</sequence>
<comment type="caution">
    <text evidence="2">The sequence shown here is derived from an EMBL/GenBank/DDBJ whole genome shotgun (WGS) entry which is preliminary data.</text>
</comment>
<dbReference type="CDD" id="cd06558">
    <property type="entry name" value="crotonase-like"/>
    <property type="match status" value="1"/>
</dbReference>
<keyword evidence="3" id="KW-1185">Reference proteome</keyword>
<reference evidence="2 3" key="1">
    <citation type="submission" date="2020-08" db="EMBL/GenBank/DDBJ databases">
        <title>Sequencing the genomes of 1000 actinobacteria strains.</title>
        <authorList>
            <person name="Klenk H.-P."/>
        </authorList>
    </citation>
    <scope>NUCLEOTIDE SEQUENCE [LARGE SCALE GENOMIC DNA]</scope>
    <source>
        <strain evidence="2 3">DSM 44551</strain>
    </source>
</reference>
<proteinExistence type="inferred from homology"/>
<organism evidence="2 3">
    <name type="scientific">Nocardiopsis composta</name>
    <dbReference type="NCBI Taxonomy" id="157465"/>
    <lineage>
        <taxon>Bacteria</taxon>
        <taxon>Bacillati</taxon>
        <taxon>Actinomycetota</taxon>
        <taxon>Actinomycetes</taxon>
        <taxon>Streptosporangiales</taxon>
        <taxon>Nocardiopsidaceae</taxon>
        <taxon>Nocardiopsis</taxon>
    </lineage>
</organism>
<gene>
    <name evidence="2" type="ORF">HDA36_002823</name>
</gene>
<dbReference type="InterPro" id="IPR001753">
    <property type="entry name" value="Enoyl-CoA_hydra/iso"/>
</dbReference>
<dbReference type="SUPFAM" id="SSF52096">
    <property type="entry name" value="ClpP/crotonase"/>
    <property type="match status" value="1"/>
</dbReference>
<dbReference type="RefSeq" id="WP_184392264.1">
    <property type="nucleotide sequence ID" value="NZ_BAAAJD010000112.1"/>
</dbReference>
<evidence type="ECO:0000313" key="2">
    <source>
        <dbReference type="EMBL" id="MBB5432739.1"/>
    </source>
</evidence>
<comment type="similarity">
    <text evidence="1">Belongs to the enoyl-CoA hydratase/isomerase family.</text>
</comment>
<dbReference type="PANTHER" id="PTHR43802:SF1">
    <property type="entry name" value="IP11341P-RELATED"/>
    <property type="match status" value="1"/>
</dbReference>
<name>A0A7W8QM13_9ACTN</name>
<dbReference type="Proteomes" id="UP000572635">
    <property type="component" value="Unassembled WGS sequence"/>
</dbReference>
<protein>
    <submittedName>
        <fullName evidence="2">Enoyl-CoA hydratase/carnithine racemase</fullName>
    </submittedName>
</protein>
<dbReference type="Pfam" id="PF00378">
    <property type="entry name" value="ECH_1"/>
    <property type="match status" value="1"/>
</dbReference>
<evidence type="ECO:0000313" key="3">
    <source>
        <dbReference type="Proteomes" id="UP000572635"/>
    </source>
</evidence>
<evidence type="ECO:0000256" key="1">
    <source>
        <dbReference type="ARBA" id="ARBA00005254"/>
    </source>
</evidence>
<dbReference type="GO" id="GO:0003824">
    <property type="term" value="F:catalytic activity"/>
    <property type="evidence" value="ECO:0007669"/>
    <property type="project" value="UniProtKB-ARBA"/>
</dbReference>
<dbReference type="EMBL" id="JACHDB010000001">
    <property type="protein sequence ID" value="MBB5432739.1"/>
    <property type="molecule type" value="Genomic_DNA"/>
</dbReference>
<dbReference type="InterPro" id="IPR029045">
    <property type="entry name" value="ClpP/crotonase-like_dom_sf"/>
</dbReference>